<proteinExistence type="predicted"/>
<accession>A0A0G4G4E4</accession>
<gene>
    <name evidence="2" type="ORF">Cvel_20176</name>
</gene>
<dbReference type="AlphaFoldDB" id="A0A0G4G4E4"/>
<protein>
    <submittedName>
        <fullName evidence="2">Uncharacterized protein</fullName>
    </submittedName>
</protein>
<dbReference type="VEuPathDB" id="CryptoDB:Cvel_20176"/>
<dbReference type="EMBL" id="CDMZ01000875">
    <property type="protein sequence ID" value="CEM23123.1"/>
    <property type="molecule type" value="Genomic_DNA"/>
</dbReference>
<name>A0A0G4G4E4_9ALVE</name>
<organism evidence="2">
    <name type="scientific">Chromera velia CCMP2878</name>
    <dbReference type="NCBI Taxonomy" id="1169474"/>
    <lineage>
        <taxon>Eukaryota</taxon>
        <taxon>Sar</taxon>
        <taxon>Alveolata</taxon>
        <taxon>Colpodellida</taxon>
        <taxon>Chromeraceae</taxon>
        <taxon>Chromera</taxon>
    </lineage>
</organism>
<evidence type="ECO:0000256" key="1">
    <source>
        <dbReference type="SAM" id="MobiDB-lite"/>
    </source>
</evidence>
<feature type="region of interest" description="Disordered" evidence="1">
    <location>
        <begin position="1"/>
        <end position="44"/>
    </location>
</feature>
<reference evidence="2" key="1">
    <citation type="submission" date="2014-11" db="EMBL/GenBank/DDBJ databases">
        <authorList>
            <person name="Otto D Thomas"/>
            <person name="Naeem Raeece"/>
        </authorList>
    </citation>
    <scope>NUCLEOTIDE SEQUENCE</scope>
</reference>
<sequence length="98" mass="10151">MCRRGGSEVGLQKRYDRGGGSRRGLAGVSERSVRQGLGQGGLVSKRPGKGLRKICAAGRAGLEGVFGRSVRQGRRVSNWSGRGLRKICAAGGAGLKGV</sequence>
<evidence type="ECO:0000313" key="2">
    <source>
        <dbReference type="EMBL" id="CEM23123.1"/>
    </source>
</evidence>